<comment type="caution">
    <text evidence="3">The sequence shown here is derived from an EMBL/GenBank/DDBJ whole genome shotgun (WGS) entry which is preliminary data.</text>
</comment>
<evidence type="ECO:0000313" key="4">
    <source>
        <dbReference type="Proteomes" id="UP001164929"/>
    </source>
</evidence>
<keyword evidence="4" id="KW-1185">Reference proteome</keyword>
<dbReference type="FunFam" id="3.40.50.2000:FF:000060">
    <property type="entry name" value="Glycosyltransferase"/>
    <property type="match status" value="1"/>
</dbReference>
<accession>A0AAD6MD10</accession>
<dbReference type="AlphaFoldDB" id="A0AAD6MD10"/>
<reference evidence="3" key="1">
    <citation type="journal article" date="2023" name="Mol. Ecol. Resour.">
        <title>Chromosome-level genome assembly of a triploid poplar Populus alba 'Berolinensis'.</title>
        <authorList>
            <person name="Chen S."/>
            <person name="Yu Y."/>
            <person name="Wang X."/>
            <person name="Wang S."/>
            <person name="Zhang T."/>
            <person name="Zhou Y."/>
            <person name="He R."/>
            <person name="Meng N."/>
            <person name="Wang Y."/>
            <person name="Liu W."/>
            <person name="Liu Z."/>
            <person name="Liu J."/>
            <person name="Guo Q."/>
            <person name="Huang H."/>
            <person name="Sederoff R.R."/>
            <person name="Wang G."/>
            <person name="Qu G."/>
            <person name="Chen S."/>
        </authorList>
    </citation>
    <scope>NUCLEOTIDE SEQUENCE</scope>
    <source>
        <strain evidence="3">SC-2020</strain>
    </source>
</reference>
<organism evidence="3 4">
    <name type="scientific">Populus alba x Populus x berolinensis</name>
    <dbReference type="NCBI Taxonomy" id="444605"/>
    <lineage>
        <taxon>Eukaryota</taxon>
        <taxon>Viridiplantae</taxon>
        <taxon>Streptophyta</taxon>
        <taxon>Embryophyta</taxon>
        <taxon>Tracheophyta</taxon>
        <taxon>Spermatophyta</taxon>
        <taxon>Magnoliopsida</taxon>
        <taxon>eudicotyledons</taxon>
        <taxon>Gunneridae</taxon>
        <taxon>Pentapetalae</taxon>
        <taxon>rosids</taxon>
        <taxon>fabids</taxon>
        <taxon>Malpighiales</taxon>
        <taxon>Salicaceae</taxon>
        <taxon>Saliceae</taxon>
        <taxon>Populus</taxon>
    </lineage>
</organism>
<dbReference type="FunFam" id="3.40.50.2000:FF:000120">
    <property type="entry name" value="UDP-glycosyltransferase 76C1"/>
    <property type="match status" value="1"/>
</dbReference>
<dbReference type="Proteomes" id="UP001164929">
    <property type="component" value="Chromosome 10"/>
</dbReference>
<evidence type="ECO:0000256" key="2">
    <source>
        <dbReference type="ARBA" id="ARBA00022679"/>
    </source>
</evidence>
<dbReference type="GO" id="GO:0080044">
    <property type="term" value="F:quercetin 7-O-glucosyltransferase activity"/>
    <property type="evidence" value="ECO:0007669"/>
    <property type="project" value="TreeGrafter"/>
</dbReference>
<gene>
    <name evidence="3" type="ORF">NC653_025972</name>
</gene>
<evidence type="ECO:0000256" key="1">
    <source>
        <dbReference type="ARBA" id="ARBA00009995"/>
    </source>
</evidence>
<keyword evidence="2" id="KW-0808">Transferase</keyword>
<dbReference type="SUPFAM" id="SSF53756">
    <property type="entry name" value="UDP-Glycosyltransferase/glycogen phosphorylase"/>
    <property type="match status" value="2"/>
</dbReference>
<dbReference type="Gene3D" id="3.40.50.2000">
    <property type="entry name" value="Glycogen Phosphorylase B"/>
    <property type="match status" value="4"/>
</dbReference>
<proteinExistence type="inferred from homology"/>
<dbReference type="Pfam" id="PF00201">
    <property type="entry name" value="UDPGT"/>
    <property type="match status" value="2"/>
</dbReference>
<dbReference type="FunFam" id="3.40.50.2000:FF:000040">
    <property type="entry name" value="UDP-glycosyltransferase 76C1"/>
    <property type="match status" value="1"/>
</dbReference>
<protein>
    <submittedName>
        <fullName evidence="3">Uncharacterized protein</fullName>
    </submittedName>
</protein>
<dbReference type="GO" id="GO:0080043">
    <property type="term" value="F:quercetin 3-O-glucosyltransferase activity"/>
    <property type="evidence" value="ECO:0007669"/>
    <property type="project" value="TreeGrafter"/>
</dbReference>
<dbReference type="InterPro" id="IPR002213">
    <property type="entry name" value="UDP_glucos_trans"/>
</dbReference>
<name>A0AAD6MD10_9ROSI</name>
<sequence length="993" mass="110791">MKNSGTDIQVDERNGRRLVLFPLPLQGHVNPMIQLANILHSKGFSITIIHTTFNSPDPSKYPHFTFHSIQEELTETEASTADIIALASSLNIKCVAPFRDCVSRLLSDVSEDPIACLISDAIFHFTAAVSKGLKLPRIVLRTGGASSFRIFTALPFLKEKGYLPIQESQLEEPMVELPPFKVKDLPVINSRDPESVYDLMVSMADGTKASSGVIWNTFEELEQSALAALRHEFSIPIFPIGPFHNRFPSSSSSLLTQDQSSISWLDKQGPKSVVYVSFGSVAALNETEFLEVAWGLANSKQPFLWVVRPGLVRGAEWLEPLPNGFLEDLNGRAHIVKWAPQSEVLAHPAVGAFWTHNGWNSTLESICEGVPMICMPCFTDQMANARYVSDVWRVGMQLENGLERAKIESTINRLLVDEEGEAIRKGILSLKEKAKLCLSQGGSSCQSLDSLSPLFSRLNKIEKPRRNQGKQINSMENIRESRVQHSKCRRILLFPLPLQGHINPMIQLANILYSKGFSITIIHTQFNAPNPSKCPHFTFHEIPDGLLEDEASTADGVILFSVLNSKCVEPFRDSLANLLLDAMDQEPVACLITDAAWHFTHAVAEGFKIPTIAMRTTSICSFLAFASFPLLRERDSRLEESVQELPPLKVKDLPVIKTRCPATLHQLFEKISNQAKACSGLIWNSFEEIERDALSKLSQYFPASSSLITPDQSCISWLDTQTPNSVLYVSFGSLAAVNETEFLEMAWGLLHSNQPFLWVVRPGSVLDSEWSESLPDGFLEMVGKRGYIVKWAPQQQVLAHPATGGFWTHNGWNSTLESICEGVPMICQPFSGDQRVNARYVSDVWKIGIHLEYNKLERRDIERAIKGLMVETKGQGMRQRSVSLKEKVNLCLSHGGSSYHSLESLTNYIIRTNYRDSPLKDLPEIETQDPEEFHCLEAGLVNESKASPGLIGNSFEELEQDALAITCQDFPIPIYTKVHFTSTCQPPKIKSII</sequence>
<dbReference type="PANTHER" id="PTHR11926">
    <property type="entry name" value="GLUCOSYL/GLUCURONOSYL TRANSFERASES"/>
    <property type="match status" value="1"/>
</dbReference>
<dbReference type="PANTHER" id="PTHR11926:SF1374">
    <property type="entry name" value="UDP-GLYCOSYLTRANSFERASE 76F1-RELATED"/>
    <property type="match status" value="1"/>
</dbReference>
<dbReference type="CDD" id="cd03784">
    <property type="entry name" value="GT1_Gtf-like"/>
    <property type="match status" value="2"/>
</dbReference>
<dbReference type="EMBL" id="JAQIZT010000010">
    <property type="protein sequence ID" value="KAJ6983011.1"/>
    <property type="molecule type" value="Genomic_DNA"/>
</dbReference>
<evidence type="ECO:0000313" key="3">
    <source>
        <dbReference type="EMBL" id="KAJ6983011.1"/>
    </source>
</evidence>
<comment type="similarity">
    <text evidence="1">Belongs to the UDP-glycosyltransferase family.</text>
</comment>